<dbReference type="PANTHER" id="PTHR33434">
    <property type="entry name" value="DEGV DOMAIN-CONTAINING PROTEIN DR_1986-RELATED"/>
    <property type="match status" value="1"/>
</dbReference>
<sequence length="280" mass="31770">MGKIAVVTDSTADLPSKFIEKYNINVIPLKVRLDGDEYEDGIDISREEFLDRLEESNEVPTTSQPPIGKFLDLYKFLAEEYDQILSLHFSEKMSGTIKTARLAASMLEDIDIRVIDSETVTAPLGVMVVEVAKAIKEGKQMDELIDLIAELKENVKIYFTIDDLTYLERGGRIGKATAFIGNLFNVKPMLTIDNGEITPYKRIRGDKRLYKEFKKLAKQELTNNKGHKLVVLYGKYLDNANQLKEMLTEEFDWEEVNMIQFGSVVGAHIGPTPFGMIIYK</sequence>
<keyword evidence="1" id="KW-0446">Lipid-binding</keyword>
<dbReference type="EMBL" id="LWDV01000009">
    <property type="protein sequence ID" value="OCL25974.1"/>
    <property type="molecule type" value="Genomic_DNA"/>
</dbReference>
<dbReference type="Gene3D" id="3.30.1180.10">
    <property type="match status" value="1"/>
</dbReference>
<dbReference type="InterPro" id="IPR003797">
    <property type="entry name" value="DegV"/>
</dbReference>
<dbReference type="PANTHER" id="PTHR33434:SF2">
    <property type="entry name" value="FATTY ACID-BINDING PROTEIN TM_1468"/>
    <property type="match status" value="1"/>
</dbReference>
<evidence type="ECO:0000256" key="1">
    <source>
        <dbReference type="ARBA" id="ARBA00023121"/>
    </source>
</evidence>
<accession>A0A1C0A6Y4</accession>
<dbReference type="NCBIfam" id="TIGR00762">
    <property type="entry name" value="DegV"/>
    <property type="match status" value="1"/>
</dbReference>
<name>A0A1C0A6Y4_9FIRM</name>
<dbReference type="PROSITE" id="PS51482">
    <property type="entry name" value="DEGV"/>
    <property type="match status" value="1"/>
</dbReference>
<reference evidence="2 3" key="2">
    <citation type="submission" date="2016-08" db="EMBL/GenBank/DDBJ databases">
        <title>Orenia metallireducens sp. nov. strain Z6, a Novel Metal-reducing Firmicute from the Deep Subsurface.</title>
        <authorList>
            <person name="Maxim B.I."/>
            <person name="Kenneth K."/>
            <person name="Flynn T.M."/>
            <person name="Oloughlin E.J."/>
            <person name="Locke R.A."/>
            <person name="Weber J.R."/>
            <person name="Egan S.M."/>
            <person name="Mackie R.I."/>
            <person name="Cann I.K."/>
        </authorList>
    </citation>
    <scope>NUCLEOTIDE SEQUENCE [LARGE SCALE GENOMIC DNA]</scope>
    <source>
        <strain evidence="2 3">Z6</strain>
    </source>
</reference>
<dbReference type="OrthoDB" id="9780216at2"/>
<dbReference type="AlphaFoldDB" id="A0A1C0A6Y4"/>
<keyword evidence="3" id="KW-1185">Reference proteome</keyword>
<reference evidence="3" key="1">
    <citation type="submission" date="2016-07" db="EMBL/GenBank/DDBJ databases">
        <authorList>
            <person name="Florea S."/>
            <person name="Webb J.S."/>
            <person name="Jaromczyk J."/>
            <person name="Schardl C.L."/>
        </authorList>
    </citation>
    <scope>NUCLEOTIDE SEQUENCE [LARGE SCALE GENOMIC DNA]</scope>
    <source>
        <strain evidence="3">Z6</strain>
    </source>
</reference>
<comment type="caution">
    <text evidence="2">The sequence shown here is derived from an EMBL/GenBank/DDBJ whole genome shotgun (WGS) entry which is preliminary data.</text>
</comment>
<dbReference type="RefSeq" id="WP_068717323.1">
    <property type="nucleotide sequence ID" value="NZ_LWDV01000009.1"/>
</dbReference>
<dbReference type="InterPro" id="IPR050270">
    <property type="entry name" value="DegV_domain_contain"/>
</dbReference>
<gene>
    <name evidence="2" type="ORF">U472_08065</name>
</gene>
<protein>
    <submittedName>
        <fullName evidence="2">Fatty acid-binding protein DegV</fullName>
    </submittedName>
</protein>
<evidence type="ECO:0000313" key="3">
    <source>
        <dbReference type="Proteomes" id="UP000093514"/>
    </source>
</evidence>
<dbReference type="Pfam" id="PF02645">
    <property type="entry name" value="DegV"/>
    <property type="match status" value="1"/>
</dbReference>
<proteinExistence type="predicted"/>
<dbReference type="GO" id="GO:0008289">
    <property type="term" value="F:lipid binding"/>
    <property type="evidence" value="ECO:0007669"/>
    <property type="project" value="UniProtKB-KW"/>
</dbReference>
<dbReference type="InterPro" id="IPR043168">
    <property type="entry name" value="DegV_C"/>
</dbReference>
<dbReference type="Gene3D" id="3.40.50.10170">
    <property type="match status" value="1"/>
</dbReference>
<organism evidence="2 3">
    <name type="scientific">Orenia metallireducens</name>
    <dbReference type="NCBI Taxonomy" id="1413210"/>
    <lineage>
        <taxon>Bacteria</taxon>
        <taxon>Bacillati</taxon>
        <taxon>Bacillota</taxon>
        <taxon>Clostridia</taxon>
        <taxon>Halanaerobiales</taxon>
        <taxon>Halobacteroidaceae</taxon>
        <taxon>Orenia</taxon>
    </lineage>
</organism>
<dbReference type="Proteomes" id="UP000093514">
    <property type="component" value="Unassembled WGS sequence"/>
</dbReference>
<evidence type="ECO:0000313" key="2">
    <source>
        <dbReference type="EMBL" id="OCL25974.1"/>
    </source>
</evidence>
<dbReference type="SUPFAM" id="SSF82549">
    <property type="entry name" value="DAK1/DegV-like"/>
    <property type="match status" value="1"/>
</dbReference>